<dbReference type="InterPro" id="IPR010111">
    <property type="entry name" value="Kynureninase"/>
</dbReference>
<proteinExistence type="predicted"/>
<dbReference type="InterPro" id="IPR015422">
    <property type="entry name" value="PyrdxlP-dep_Trfase_small"/>
</dbReference>
<name>A0ABZ2KXB5_9BACT</name>
<dbReference type="Gene3D" id="3.90.1150.10">
    <property type="entry name" value="Aspartate Aminotransferase, domain 1"/>
    <property type="match status" value="1"/>
</dbReference>
<organism evidence="4 5">
    <name type="scientific">Pendulispora rubella</name>
    <dbReference type="NCBI Taxonomy" id="2741070"/>
    <lineage>
        <taxon>Bacteria</taxon>
        <taxon>Pseudomonadati</taxon>
        <taxon>Myxococcota</taxon>
        <taxon>Myxococcia</taxon>
        <taxon>Myxococcales</taxon>
        <taxon>Sorangiineae</taxon>
        <taxon>Pendulisporaceae</taxon>
        <taxon>Pendulispora</taxon>
    </lineage>
</organism>
<gene>
    <name evidence="4" type="ORF">LVJ94_41350</name>
</gene>
<dbReference type="SUPFAM" id="SSF53383">
    <property type="entry name" value="PLP-dependent transferases"/>
    <property type="match status" value="1"/>
</dbReference>
<dbReference type="InterPro" id="IPR015421">
    <property type="entry name" value="PyrdxlP-dep_Trfase_major"/>
</dbReference>
<dbReference type="Pfam" id="PF22580">
    <property type="entry name" value="KYNU_C"/>
    <property type="match status" value="1"/>
</dbReference>
<dbReference type="RefSeq" id="WP_394832968.1">
    <property type="nucleotide sequence ID" value="NZ_CP089929.1"/>
</dbReference>
<dbReference type="Proteomes" id="UP001374803">
    <property type="component" value="Chromosome"/>
</dbReference>
<dbReference type="EMBL" id="CP089983">
    <property type="protein sequence ID" value="WXB03338.1"/>
    <property type="molecule type" value="Genomic_DNA"/>
</dbReference>
<evidence type="ECO:0000256" key="2">
    <source>
        <dbReference type="ARBA" id="ARBA00022801"/>
    </source>
</evidence>
<sequence>MNDVKLAELRRTPNALAPHYSQFQVAKRLLLSGHSHQAWPDFALEGQIEAFQDAARDVDEKWGRAFAKADEVRAGLRTFLDDPQAELALGASTHELVLRFLSALDLRRRPRIVTTLGEFHTLRRQLTRLGEAGLDVVALPVDPVDTLAERLAGAADERTAAVFVSSVLFETSRIVPGLGELAERCLLRGVELVVDAYHAIGPAAFSIPGQGLSSAWVLGGGYKYLQLGEGNCFMRVPAHAEGMRPVVTGWFAEFDALSDEHEPGKVAYGTGASRFAGATYDPTSHYRAARVFWFFAQHGLTPAFLRRVYQHHVGLLVARFDALNAPEALITRDRTTPLEGLGGFLSLRTARAGELQRALAARGVRTDSRADYLRLGPAPYLSDDQIVSAVDILGEVLRETPWT</sequence>
<evidence type="ECO:0000256" key="1">
    <source>
        <dbReference type="ARBA" id="ARBA00022642"/>
    </source>
</evidence>
<evidence type="ECO:0000256" key="3">
    <source>
        <dbReference type="ARBA" id="ARBA00022898"/>
    </source>
</evidence>
<dbReference type="Gene3D" id="3.40.640.10">
    <property type="entry name" value="Type I PLP-dependent aspartate aminotransferase-like (Major domain)"/>
    <property type="match status" value="1"/>
</dbReference>
<keyword evidence="3" id="KW-0663">Pyridoxal phosphate</keyword>
<evidence type="ECO:0000313" key="5">
    <source>
        <dbReference type="Proteomes" id="UP001374803"/>
    </source>
</evidence>
<accession>A0ABZ2KXB5</accession>
<protein>
    <submittedName>
        <fullName evidence="4">Kynureninase</fullName>
    </submittedName>
</protein>
<keyword evidence="1" id="KW-0662">Pyridine nucleotide biosynthesis</keyword>
<dbReference type="InterPro" id="IPR015424">
    <property type="entry name" value="PyrdxlP-dep_Trfase"/>
</dbReference>
<keyword evidence="2" id="KW-0378">Hydrolase</keyword>
<evidence type="ECO:0000313" key="4">
    <source>
        <dbReference type="EMBL" id="WXB03338.1"/>
    </source>
</evidence>
<keyword evidence="5" id="KW-1185">Reference proteome</keyword>
<reference evidence="4" key="1">
    <citation type="submission" date="2021-12" db="EMBL/GenBank/DDBJ databases">
        <title>Discovery of the Pendulisporaceae a myxobacterial family with distinct sporulation behavior and unique specialized metabolism.</title>
        <authorList>
            <person name="Garcia R."/>
            <person name="Popoff A."/>
            <person name="Bader C.D."/>
            <person name="Loehr J."/>
            <person name="Walesch S."/>
            <person name="Walt C."/>
            <person name="Boldt J."/>
            <person name="Bunk B."/>
            <person name="Haeckl F.J.F.P.J."/>
            <person name="Gunesch A.P."/>
            <person name="Birkelbach J."/>
            <person name="Nuebel U."/>
            <person name="Pietschmann T."/>
            <person name="Bach T."/>
            <person name="Mueller R."/>
        </authorList>
    </citation>
    <scope>NUCLEOTIDE SEQUENCE</scope>
    <source>
        <strain evidence="4">MSr11367</strain>
    </source>
</reference>